<sequence>MNVADKLAKELIEQINELPVAELGEIIVLDRIDSDCLDEILNQPIDVFEGQSQVDGGLSEVVLLGSYNPMHSPGIITLYRDSISKFFWSLVARCRKKQTLYLTKEDLCCLARLVCYKTYYHELFHFNCDIQRYLFGSKREPLLEEALAVAYSRLRIVKDRSDGRNPLSRINGVLYNITLTEAYKYSSPGYRDWPAYSGETFFKLGFLDYIQPPHFSFLRSNGIEVEHLLQQIFVFNTGFVERII</sequence>
<name>C4XJE1_SOLM1</name>
<dbReference type="EMBL" id="AP010904">
    <property type="protein sequence ID" value="BAH76691.1"/>
    <property type="molecule type" value="Genomic_DNA"/>
</dbReference>
<accession>C4XJE1</accession>
<gene>
    <name evidence="1" type="ordered locus">DMR_32000</name>
</gene>
<protein>
    <submittedName>
        <fullName evidence="1">Uncharacterized protein</fullName>
    </submittedName>
</protein>
<dbReference type="OrthoDB" id="5471482at2"/>
<dbReference type="AlphaFoldDB" id="C4XJE1"/>
<dbReference type="HOGENOM" id="CLU_1136615_0_0_7"/>
<dbReference type="STRING" id="573370.DMR_32000"/>
<proteinExistence type="predicted"/>
<reference evidence="1 2" key="1">
    <citation type="journal article" date="2009" name="Genome Res.">
        <title>Whole genome sequence of Desulfovibrio magneticus strain RS-1 revealed common gene clusters in magnetotactic bacteria.</title>
        <authorList>
            <person name="Nakazawa H."/>
            <person name="Arakaki A."/>
            <person name="Narita-Yamada S."/>
            <person name="Yashiro I."/>
            <person name="Jinno K."/>
            <person name="Aoki N."/>
            <person name="Tsuruyama A."/>
            <person name="Okamura Y."/>
            <person name="Tanikawa S."/>
            <person name="Fujita N."/>
            <person name="Takeyama H."/>
            <person name="Matsunaga T."/>
        </authorList>
    </citation>
    <scope>NUCLEOTIDE SEQUENCE [LARGE SCALE GENOMIC DNA]</scope>
    <source>
        <strain evidence="2">ATCC 700980 / DSM 13731 / RS-1</strain>
    </source>
</reference>
<keyword evidence="2" id="KW-1185">Reference proteome</keyword>
<organism evidence="1 2">
    <name type="scientific">Solidesulfovibrio magneticus (strain ATCC 700980 / DSM 13731 / RS-1)</name>
    <name type="common">Desulfovibrio magneticus</name>
    <dbReference type="NCBI Taxonomy" id="573370"/>
    <lineage>
        <taxon>Bacteria</taxon>
        <taxon>Pseudomonadati</taxon>
        <taxon>Thermodesulfobacteriota</taxon>
        <taxon>Desulfovibrionia</taxon>
        <taxon>Desulfovibrionales</taxon>
        <taxon>Desulfovibrionaceae</taxon>
        <taxon>Solidesulfovibrio</taxon>
    </lineage>
</organism>
<dbReference type="KEGG" id="dma:DMR_32000"/>
<evidence type="ECO:0000313" key="1">
    <source>
        <dbReference type="EMBL" id="BAH76691.1"/>
    </source>
</evidence>
<dbReference type="RefSeq" id="WP_015861843.1">
    <property type="nucleotide sequence ID" value="NC_012796.1"/>
</dbReference>
<dbReference type="Proteomes" id="UP000009071">
    <property type="component" value="Chromosome"/>
</dbReference>
<evidence type="ECO:0000313" key="2">
    <source>
        <dbReference type="Proteomes" id="UP000009071"/>
    </source>
</evidence>
<dbReference type="eggNOG" id="ENOG503368H">
    <property type="taxonomic scope" value="Bacteria"/>
</dbReference>